<dbReference type="RefSeq" id="WP_183859012.1">
    <property type="nucleotide sequence ID" value="NZ_JACHFH010000002.1"/>
</dbReference>
<evidence type="ECO:0000313" key="4">
    <source>
        <dbReference type="Proteomes" id="UP000559117"/>
    </source>
</evidence>
<dbReference type="EMBL" id="JACHFH010000002">
    <property type="protein sequence ID" value="MBB5335195.1"/>
    <property type="molecule type" value="Genomic_DNA"/>
</dbReference>
<evidence type="ECO:0000259" key="2">
    <source>
        <dbReference type="Pfam" id="PF13556"/>
    </source>
</evidence>
<reference evidence="3 4" key="1">
    <citation type="submission" date="2020-08" db="EMBL/GenBank/DDBJ databases">
        <title>Genomic Encyclopedia of Type Strains, Phase IV (KMG-IV): sequencing the most valuable type-strain genomes for metagenomic binning, comparative biology and taxonomic classification.</title>
        <authorList>
            <person name="Goeker M."/>
        </authorList>
    </citation>
    <scope>NUCLEOTIDE SEQUENCE [LARGE SCALE GENOMIC DNA]</scope>
    <source>
        <strain evidence="3 4">DSM 24661</strain>
    </source>
</reference>
<evidence type="ECO:0008006" key="5">
    <source>
        <dbReference type="Google" id="ProtNLM"/>
    </source>
</evidence>
<organism evidence="3 4">
    <name type="scientific">Pectinatus brassicae</name>
    <dbReference type="NCBI Taxonomy" id="862415"/>
    <lineage>
        <taxon>Bacteria</taxon>
        <taxon>Bacillati</taxon>
        <taxon>Bacillota</taxon>
        <taxon>Negativicutes</taxon>
        <taxon>Selenomonadales</taxon>
        <taxon>Selenomonadaceae</taxon>
        <taxon>Pectinatus</taxon>
    </lineage>
</organism>
<dbReference type="Pfam" id="PF07905">
    <property type="entry name" value="PucR"/>
    <property type="match status" value="1"/>
</dbReference>
<name>A0A840URM4_9FIRM</name>
<evidence type="ECO:0000313" key="3">
    <source>
        <dbReference type="EMBL" id="MBB5335195.1"/>
    </source>
</evidence>
<dbReference type="Proteomes" id="UP000559117">
    <property type="component" value="Unassembled WGS sequence"/>
</dbReference>
<gene>
    <name evidence="3" type="ORF">HNR32_000309</name>
</gene>
<feature type="domain" description="Purine catabolism PurC-like" evidence="1">
    <location>
        <begin position="18"/>
        <end position="127"/>
    </location>
</feature>
<sequence>MSIHLKKLCAETKDIYQLTLLTAKKTLEKEIIWVQYTEDIATSDFLRGNELIITTGLCYKEKDWLKNFIEELISRKAGGLIVNTGKYIQPDDIDEEIITLCNEHKLPLIIMPWRIHLADIMQDYLNRLFLATQKENDITEHIKAVLFEPKLVKNYAEYFRRHDLDKKSFYMVVTAIKNETITDKLQEIFILRLKNIMNIIGERYLIFWQKDKLVILLFSNNIETIEKLLADIRQSFTFKQPDKKIIYGISSRHDEFIELVSAFKEAAAAQIVAEAQQKNELFFDKIGIYRLLFTTNNKILLQKMHDSLLQPLVEFDNKHNSQLYNTLRTYLFNNNSLKLTAQIEFTHRNTINYRIIKIRNILACDFDDAAMRFELMLAFYIAEYLKITEAIND</sequence>
<dbReference type="PANTHER" id="PTHR33744:SF1">
    <property type="entry name" value="DNA-BINDING TRANSCRIPTIONAL ACTIVATOR ADER"/>
    <property type="match status" value="1"/>
</dbReference>
<dbReference type="InterPro" id="IPR012914">
    <property type="entry name" value="PucR_dom"/>
</dbReference>
<dbReference type="InterPro" id="IPR051448">
    <property type="entry name" value="CdaR-like_regulators"/>
</dbReference>
<evidence type="ECO:0000259" key="1">
    <source>
        <dbReference type="Pfam" id="PF07905"/>
    </source>
</evidence>
<comment type="caution">
    <text evidence="3">The sequence shown here is derived from an EMBL/GenBank/DDBJ whole genome shotgun (WGS) entry which is preliminary data.</text>
</comment>
<dbReference type="PANTHER" id="PTHR33744">
    <property type="entry name" value="CARBOHYDRATE DIACID REGULATOR"/>
    <property type="match status" value="1"/>
</dbReference>
<proteinExistence type="predicted"/>
<dbReference type="Gene3D" id="1.10.10.2840">
    <property type="entry name" value="PucR C-terminal helix-turn-helix domain"/>
    <property type="match status" value="1"/>
</dbReference>
<keyword evidence="4" id="KW-1185">Reference proteome</keyword>
<accession>A0A840URM4</accession>
<dbReference type="Pfam" id="PF13556">
    <property type="entry name" value="HTH_30"/>
    <property type="match status" value="1"/>
</dbReference>
<feature type="domain" description="PucR C-terminal helix-turn-helix" evidence="2">
    <location>
        <begin position="323"/>
        <end position="380"/>
    </location>
</feature>
<dbReference type="InterPro" id="IPR042070">
    <property type="entry name" value="PucR_C-HTH_sf"/>
</dbReference>
<dbReference type="InterPro" id="IPR025736">
    <property type="entry name" value="PucR_C-HTH_dom"/>
</dbReference>
<protein>
    <recommendedName>
        <fullName evidence="5">PucR family transcriptional regulator</fullName>
    </recommendedName>
</protein>
<dbReference type="AlphaFoldDB" id="A0A840URM4"/>